<evidence type="ECO:0000256" key="1">
    <source>
        <dbReference type="SAM" id="SignalP"/>
    </source>
</evidence>
<evidence type="ECO:0000313" key="2">
    <source>
        <dbReference type="EMBL" id="NRF67356.1"/>
    </source>
</evidence>
<proteinExistence type="predicted"/>
<keyword evidence="3" id="KW-1185">Reference proteome</keyword>
<sequence length="180" mass="18664">MNRTLTALRRFTLGALAATLLSGASATEAESTTAASGPTKRSLSLRARVTETVIFTGAPPCFAISTVQGSGRSNVLGRFTMNAQDCINPQGAFDPAGRNAFNFSSLPTTLIFTAANGDRVHATYSGTLNRRGHLRGHFVITGGTGQFFGATGGGTLSGDLDTSQIVTTHGTMDADGEIVY</sequence>
<gene>
    <name evidence="2" type="ORF">HLB44_10205</name>
</gene>
<comment type="caution">
    <text evidence="2">The sequence shown here is derived from an EMBL/GenBank/DDBJ whole genome shotgun (WGS) entry which is preliminary data.</text>
</comment>
<name>A0ABX2EFI9_9BURK</name>
<reference evidence="2 3" key="1">
    <citation type="submission" date="2020-05" db="EMBL/GenBank/DDBJ databases">
        <title>Aquincola sp. isolate from soil.</title>
        <authorList>
            <person name="Han J."/>
            <person name="Kim D.-U."/>
        </authorList>
    </citation>
    <scope>NUCLEOTIDE SEQUENCE [LARGE SCALE GENOMIC DNA]</scope>
    <source>
        <strain evidence="2 3">S2</strain>
    </source>
</reference>
<dbReference type="RefSeq" id="WP_173122474.1">
    <property type="nucleotide sequence ID" value="NZ_JABRWJ010000003.1"/>
</dbReference>
<protein>
    <submittedName>
        <fullName evidence="2">Uncharacterized protein</fullName>
    </submittedName>
</protein>
<dbReference type="Proteomes" id="UP000737171">
    <property type="component" value="Unassembled WGS sequence"/>
</dbReference>
<feature type="chain" id="PRO_5047386795" evidence="1">
    <location>
        <begin position="18"/>
        <end position="180"/>
    </location>
</feature>
<dbReference type="EMBL" id="JABRWJ010000003">
    <property type="protein sequence ID" value="NRF67356.1"/>
    <property type="molecule type" value="Genomic_DNA"/>
</dbReference>
<accession>A0ABX2EFI9</accession>
<organism evidence="2 3">
    <name type="scientific">Pseudaquabacterium terrae</name>
    <dbReference type="NCBI Taxonomy" id="2732868"/>
    <lineage>
        <taxon>Bacteria</taxon>
        <taxon>Pseudomonadati</taxon>
        <taxon>Pseudomonadota</taxon>
        <taxon>Betaproteobacteria</taxon>
        <taxon>Burkholderiales</taxon>
        <taxon>Sphaerotilaceae</taxon>
        <taxon>Pseudaquabacterium</taxon>
    </lineage>
</organism>
<evidence type="ECO:0000313" key="3">
    <source>
        <dbReference type="Proteomes" id="UP000737171"/>
    </source>
</evidence>
<feature type="signal peptide" evidence="1">
    <location>
        <begin position="1"/>
        <end position="17"/>
    </location>
</feature>
<keyword evidence="1" id="KW-0732">Signal</keyword>